<sequence>MPNQLLSPPSGPLQVPITAPSIADINPSFGPKRPLKFSLVIPTYNERGNVTQLIAQLTALLDGFIPAEYELILVDDDSADRTWQVAQDLTDRYPQLQVMRRQKEHGLSSAVIRGWQVAQGEILGVIDADLQHPPEVLLKLLQATLNGADLAVASRHVEGGGVSDWSVVRRFLSRGAQVLGLVVCPAVVGRVSDPMSGYFMVRRSAIAGPLLNPLGYKILLEVIGRGSIKEIAEIGYVFQERVSGASKVTWKQYIDYLGHLARLRSQGKITKVRQDFPTSRLIRYGLVGLSGLFVDMAILYLLSTQLGWGLTRSKIIAAEIAIVSNFFWHDAWTFADLSQRQKGWSARFKRLLKFNTICLIGLGLGVVLLNFFYNLVFQQNQRYVANLIAIGLVAVWNFQINLKLNWRTAAVLRRK</sequence>
<comment type="subcellular location">
    <subcellularLocation>
        <location evidence="5">Endomembrane system</location>
    </subcellularLocation>
    <subcellularLocation>
        <location evidence="4">Membrane</location>
        <topology evidence="4">Multi-pass membrane protein</topology>
    </subcellularLocation>
</comment>
<evidence type="ECO:0000256" key="16">
    <source>
        <dbReference type="ARBA" id="ARBA00023211"/>
    </source>
</evidence>
<feature type="domain" description="GtrA/DPMS transmembrane" evidence="24">
    <location>
        <begin position="283"/>
        <end position="402"/>
    </location>
</feature>
<keyword evidence="11 22" id="KW-0812">Transmembrane</keyword>
<keyword evidence="10" id="KW-0808">Transferase</keyword>
<evidence type="ECO:0000256" key="13">
    <source>
        <dbReference type="ARBA" id="ARBA00022842"/>
    </source>
</evidence>
<keyword evidence="12" id="KW-0479">Metal-binding</keyword>
<evidence type="ECO:0000256" key="15">
    <source>
        <dbReference type="ARBA" id="ARBA00023136"/>
    </source>
</evidence>
<evidence type="ECO:0000256" key="14">
    <source>
        <dbReference type="ARBA" id="ARBA00022989"/>
    </source>
</evidence>
<evidence type="ECO:0000256" key="17">
    <source>
        <dbReference type="ARBA" id="ARBA00053724"/>
    </source>
</evidence>
<dbReference type="PANTHER" id="PTHR43398:SF1">
    <property type="entry name" value="DOLICHOL-PHOSPHATE MANNOSYLTRANSFERASE SUBUNIT 1"/>
    <property type="match status" value="1"/>
</dbReference>
<evidence type="ECO:0000256" key="7">
    <source>
        <dbReference type="ARBA" id="ARBA00006739"/>
    </source>
</evidence>
<dbReference type="FunFam" id="3.90.550.10:FF:000119">
    <property type="entry name" value="Dolichol-phosphate mannosyltransferase subunit 1"/>
    <property type="match status" value="1"/>
</dbReference>
<dbReference type="GO" id="GO:0000271">
    <property type="term" value="P:polysaccharide biosynthetic process"/>
    <property type="evidence" value="ECO:0007669"/>
    <property type="project" value="InterPro"/>
</dbReference>
<protein>
    <recommendedName>
        <fullName evidence="18">Dolichol-phosphate mannosyltransferase</fullName>
        <ecNumber evidence="8">2.4.1.83</ecNumber>
    </recommendedName>
    <alternativeName>
        <fullName evidence="20">Dolichol-phosphate mannose synthase</fullName>
    </alternativeName>
    <alternativeName>
        <fullName evidence="19">Dolichyl-phosphate beta-D-mannosyltransferase</fullName>
    </alternativeName>
    <alternativeName>
        <fullName evidence="21">Mannose-P-dolichol synthase</fullName>
    </alternativeName>
</protein>
<evidence type="ECO:0000256" key="3">
    <source>
        <dbReference type="ARBA" id="ARBA00001946"/>
    </source>
</evidence>
<evidence type="ECO:0000256" key="11">
    <source>
        <dbReference type="ARBA" id="ARBA00022692"/>
    </source>
</evidence>
<dbReference type="SUPFAM" id="SSF53448">
    <property type="entry name" value="Nucleotide-diphospho-sugar transferases"/>
    <property type="match status" value="1"/>
</dbReference>
<evidence type="ECO:0000256" key="9">
    <source>
        <dbReference type="ARBA" id="ARBA00022676"/>
    </source>
</evidence>
<comment type="pathway">
    <text evidence="6">Protein modification; protein glycosylation.</text>
</comment>
<feature type="transmembrane region" description="Helical" evidence="22">
    <location>
        <begin position="281"/>
        <end position="303"/>
    </location>
</feature>
<feature type="transmembrane region" description="Helical" evidence="22">
    <location>
        <begin position="383"/>
        <end position="404"/>
    </location>
</feature>
<dbReference type="Proteomes" id="UP000249354">
    <property type="component" value="Unassembled WGS sequence"/>
</dbReference>
<comment type="similarity">
    <text evidence="7">Belongs to the glycosyltransferase 2 family.</text>
</comment>
<dbReference type="InterPro" id="IPR039528">
    <property type="entry name" value="DPM1-like"/>
</dbReference>
<keyword evidence="14 22" id="KW-1133">Transmembrane helix</keyword>
<dbReference type="GO" id="GO:0006506">
    <property type="term" value="P:GPI anchor biosynthetic process"/>
    <property type="evidence" value="ECO:0007669"/>
    <property type="project" value="TreeGrafter"/>
</dbReference>
<evidence type="ECO:0000256" key="18">
    <source>
        <dbReference type="ARBA" id="ARBA00074878"/>
    </source>
</evidence>
<evidence type="ECO:0000256" key="5">
    <source>
        <dbReference type="ARBA" id="ARBA00004308"/>
    </source>
</evidence>
<dbReference type="GO" id="GO:0016020">
    <property type="term" value="C:membrane"/>
    <property type="evidence" value="ECO:0007669"/>
    <property type="project" value="UniProtKB-SubCell"/>
</dbReference>
<organism evidence="25 26">
    <name type="scientific">Leptolyngbya foveolarum</name>
    <dbReference type="NCBI Taxonomy" id="47253"/>
    <lineage>
        <taxon>Bacteria</taxon>
        <taxon>Bacillati</taxon>
        <taxon>Cyanobacteriota</taxon>
        <taxon>Cyanophyceae</taxon>
        <taxon>Leptolyngbyales</taxon>
        <taxon>Leptolyngbyaceae</taxon>
        <taxon>Leptolyngbya group</taxon>
        <taxon>Leptolyngbya</taxon>
    </lineage>
</organism>
<comment type="function">
    <text evidence="17">Transfers mannose from GDP-mannose to dolichol monophosphate to form dolichol phosphate mannose (Dol-P-Man) which is the mannosyl donor in pathways leading to N-glycosylation, glycosyl phosphatidylinositol membrane anchoring, and O-mannosylation of proteins.</text>
</comment>
<dbReference type="GO" id="GO:0006488">
    <property type="term" value="P:dolichol-linked oligosaccharide biosynthetic process"/>
    <property type="evidence" value="ECO:0007669"/>
    <property type="project" value="TreeGrafter"/>
</dbReference>
<dbReference type="CDD" id="cd06442">
    <property type="entry name" value="DPM1_like"/>
    <property type="match status" value="1"/>
</dbReference>
<proteinExistence type="inferred from homology"/>
<evidence type="ECO:0000256" key="22">
    <source>
        <dbReference type="SAM" id="Phobius"/>
    </source>
</evidence>
<evidence type="ECO:0000256" key="1">
    <source>
        <dbReference type="ARBA" id="ARBA00001913"/>
    </source>
</evidence>
<dbReference type="GO" id="GO:0046872">
    <property type="term" value="F:metal ion binding"/>
    <property type="evidence" value="ECO:0007669"/>
    <property type="project" value="UniProtKB-KW"/>
</dbReference>
<evidence type="ECO:0000313" key="26">
    <source>
        <dbReference type="Proteomes" id="UP000249354"/>
    </source>
</evidence>
<dbReference type="GO" id="GO:0035269">
    <property type="term" value="P:protein O-linked glycosylation via mannose"/>
    <property type="evidence" value="ECO:0007669"/>
    <property type="project" value="TreeGrafter"/>
</dbReference>
<keyword evidence="15 22" id="KW-0472">Membrane</keyword>
<evidence type="ECO:0000256" key="4">
    <source>
        <dbReference type="ARBA" id="ARBA00004141"/>
    </source>
</evidence>
<comment type="cofactor">
    <cofactor evidence="2">
        <name>Mn(2+)</name>
        <dbReference type="ChEBI" id="CHEBI:29035"/>
    </cofactor>
</comment>
<evidence type="ECO:0000313" key="25">
    <source>
        <dbReference type="EMBL" id="PZO18173.1"/>
    </source>
</evidence>
<dbReference type="GO" id="GO:0004582">
    <property type="term" value="F:dolichyl-phosphate beta-D-mannosyltransferase activity"/>
    <property type="evidence" value="ECO:0007669"/>
    <property type="project" value="UniProtKB-EC"/>
</dbReference>
<keyword evidence="16" id="KW-0464">Manganese</keyword>
<dbReference type="GO" id="GO:0012505">
    <property type="term" value="C:endomembrane system"/>
    <property type="evidence" value="ECO:0007669"/>
    <property type="project" value="UniProtKB-SubCell"/>
</dbReference>
<evidence type="ECO:0000256" key="6">
    <source>
        <dbReference type="ARBA" id="ARBA00004922"/>
    </source>
</evidence>
<feature type="transmembrane region" description="Helical" evidence="22">
    <location>
        <begin position="356"/>
        <end position="377"/>
    </location>
</feature>
<feature type="domain" description="Glycosyltransferase 2-like" evidence="23">
    <location>
        <begin position="38"/>
        <end position="198"/>
    </location>
</feature>
<dbReference type="EC" id="2.4.1.83" evidence="8"/>
<reference evidence="25 26" key="2">
    <citation type="submission" date="2018-06" db="EMBL/GenBank/DDBJ databases">
        <title>Metagenomic assembly of (sub)arctic Cyanobacteria and their associated microbiome from non-axenic cultures.</title>
        <authorList>
            <person name="Baurain D."/>
        </authorList>
    </citation>
    <scope>NUCLEOTIDE SEQUENCE [LARGE SCALE GENOMIC DNA]</scope>
    <source>
        <strain evidence="25">ULC129bin1</strain>
    </source>
</reference>
<evidence type="ECO:0000256" key="20">
    <source>
        <dbReference type="ARBA" id="ARBA00082614"/>
    </source>
</evidence>
<evidence type="ECO:0000256" key="10">
    <source>
        <dbReference type="ARBA" id="ARBA00022679"/>
    </source>
</evidence>
<name>A0A2W4UBC4_9CYAN</name>
<gene>
    <name evidence="25" type="ORF">DCF25_10255</name>
</gene>
<dbReference type="InterPro" id="IPR001173">
    <property type="entry name" value="Glyco_trans_2-like"/>
</dbReference>
<dbReference type="PANTHER" id="PTHR43398">
    <property type="entry name" value="DOLICHOL-PHOSPHATE MANNOSYLTRANSFERASE SUBUNIT 1"/>
    <property type="match status" value="1"/>
</dbReference>
<evidence type="ECO:0000256" key="21">
    <source>
        <dbReference type="ARBA" id="ARBA00083744"/>
    </source>
</evidence>
<evidence type="ECO:0000256" key="2">
    <source>
        <dbReference type="ARBA" id="ARBA00001936"/>
    </source>
</evidence>
<keyword evidence="9" id="KW-0328">Glycosyltransferase</keyword>
<evidence type="ECO:0000259" key="24">
    <source>
        <dbReference type="Pfam" id="PF04138"/>
    </source>
</evidence>
<evidence type="ECO:0000259" key="23">
    <source>
        <dbReference type="Pfam" id="PF00535"/>
    </source>
</evidence>
<keyword evidence="13" id="KW-0460">Magnesium</keyword>
<evidence type="ECO:0000256" key="12">
    <source>
        <dbReference type="ARBA" id="ARBA00022723"/>
    </source>
</evidence>
<dbReference type="Gene3D" id="3.90.550.10">
    <property type="entry name" value="Spore Coat Polysaccharide Biosynthesis Protein SpsA, Chain A"/>
    <property type="match status" value="1"/>
</dbReference>
<dbReference type="Pfam" id="PF04138">
    <property type="entry name" value="GtrA_DPMS_TM"/>
    <property type="match status" value="1"/>
</dbReference>
<comment type="cofactor">
    <cofactor evidence="1">
        <name>Ca(2+)</name>
        <dbReference type="ChEBI" id="CHEBI:29108"/>
    </cofactor>
</comment>
<comment type="cofactor">
    <cofactor evidence="3">
        <name>Mg(2+)</name>
        <dbReference type="ChEBI" id="CHEBI:18420"/>
    </cofactor>
</comment>
<dbReference type="InterPro" id="IPR007267">
    <property type="entry name" value="GtrA_DPMS_TM"/>
</dbReference>
<reference evidence="26" key="1">
    <citation type="submission" date="2018-04" db="EMBL/GenBank/DDBJ databases">
        <authorList>
            <person name="Cornet L."/>
        </authorList>
    </citation>
    <scope>NUCLEOTIDE SEQUENCE [LARGE SCALE GENOMIC DNA]</scope>
</reference>
<dbReference type="Pfam" id="PF00535">
    <property type="entry name" value="Glycos_transf_2"/>
    <property type="match status" value="1"/>
</dbReference>
<dbReference type="InterPro" id="IPR029044">
    <property type="entry name" value="Nucleotide-diphossugar_trans"/>
</dbReference>
<evidence type="ECO:0000256" key="19">
    <source>
        <dbReference type="ARBA" id="ARBA00082336"/>
    </source>
</evidence>
<evidence type="ECO:0000256" key="8">
    <source>
        <dbReference type="ARBA" id="ARBA00012704"/>
    </source>
</evidence>
<comment type="caution">
    <text evidence="25">The sequence shown here is derived from an EMBL/GenBank/DDBJ whole genome shotgun (WGS) entry which is preliminary data.</text>
</comment>
<dbReference type="EMBL" id="QBMC01000059">
    <property type="protein sequence ID" value="PZO18173.1"/>
    <property type="molecule type" value="Genomic_DNA"/>
</dbReference>
<accession>A0A2W4UBC4</accession>
<dbReference type="AlphaFoldDB" id="A0A2W4UBC4"/>